<sequence length="830" mass="86249">MAWQLHYTSVRRGPTGRSGFQFVAETPGLPDGARAGVLPHLSYRPPPEAPAEPGDADLDRFPVSLLYDRVDGRPVLVRCRYLGRDYSGRYGNFFGHAVIAGPGELEGVRPAELWRSPLWDVRGAADGRLDEPDELPPGEALGPADLARWLPASGPADPFGTLGFLVHAAGERIAAGDGRVVLVADDVETIARWIALVSYSLPLAAAERLTFVTYSADPQRAAQHIVGTTPGVWADARHHASHALAVDLRTGVPDAPPSRFARAVTGCWHDADFAGLDALAELAELDGLGSEGAAVLLALCRTTDATVTADEQRAFAELLAARRPALPEWAWRELAPRVPSLPLELAVVVRAGAAEAGLTEVARQCELRVAMLALSDPAAREHLPAARPADSPPSTTPGPADPTSPPGPAHAAGSSGSSDAAGAARHVGAAADGDARAELIVRVPAALAAAPDLGEVAAVATVAVRAGVPLGADEIADAASACVRRGARDLPAALAACPAGLRAALVDGAVTGLAESGARGLEPDMCDTLYEYPDRLRDAPHVAVPVLASVGNRHPGRRLEATAALLNLAARDPRNPPAPREGADAGRAAGPDAGDPRLDSAFGEVWVSPPSVAECTELLDAHGGAVGAYPALAVLARRTFGRLAEGAFTEAGVLRLAARVEAVLPGAAAAGDAAVVRAHADAVTADRPGAAAKALGALVGAGAAGRLADAAFGGAARRLCRRPPEFRAALLAGLDERVRARLAECWTDGLPARTRAGRTPLRGAEIEQRNELVEVVLRLRERDVREPGLEEWARACFRGQAGRWLAGRQLDAYLAPELRPALRELIAEGR</sequence>
<evidence type="ECO:0000259" key="2">
    <source>
        <dbReference type="Pfam" id="PF20013"/>
    </source>
</evidence>
<protein>
    <recommendedName>
        <fullName evidence="6">HEAT repeat protein</fullName>
    </recommendedName>
</protein>
<dbReference type="RefSeq" id="WP_192763288.1">
    <property type="nucleotide sequence ID" value="NZ_JADBDZ010000001.1"/>
</dbReference>
<reference evidence="4 5" key="1">
    <citation type="submission" date="2020-10" db="EMBL/GenBank/DDBJ databases">
        <title>Sequencing the genomes of 1000 actinobacteria strains.</title>
        <authorList>
            <person name="Klenk H.-P."/>
        </authorList>
    </citation>
    <scope>NUCLEOTIDE SEQUENCE [LARGE SCALE GENOMIC DNA]</scope>
    <source>
        <strain evidence="4 5">DSM 46744</strain>
    </source>
</reference>
<keyword evidence="5" id="KW-1185">Reference proteome</keyword>
<dbReference type="InterPro" id="IPR045402">
    <property type="entry name" value="GAP1-N2"/>
</dbReference>
<comment type="caution">
    <text evidence="4">The sequence shown here is derived from an EMBL/GenBank/DDBJ whole genome shotgun (WGS) entry which is preliminary data.</text>
</comment>
<dbReference type="Proteomes" id="UP000627838">
    <property type="component" value="Unassembled WGS sequence"/>
</dbReference>
<dbReference type="EMBL" id="JADBDZ010000001">
    <property type="protein sequence ID" value="MBE1537406.1"/>
    <property type="molecule type" value="Genomic_DNA"/>
</dbReference>
<feature type="domain" description="GTPase-associated protein 1 N-terminal" evidence="2">
    <location>
        <begin position="1"/>
        <end position="133"/>
    </location>
</feature>
<accession>A0ABR9K4B0</accession>
<evidence type="ECO:0000313" key="5">
    <source>
        <dbReference type="Proteomes" id="UP000627838"/>
    </source>
</evidence>
<evidence type="ECO:0000313" key="4">
    <source>
        <dbReference type="EMBL" id="MBE1537406.1"/>
    </source>
</evidence>
<feature type="compositionally biased region" description="Low complexity" evidence="1">
    <location>
        <begin position="409"/>
        <end position="427"/>
    </location>
</feature>
<feature type="region of interest" description="Disordered" evidence="1">
    <location>
        <begin position="570"/>
        <end position="594"/>
    </location>
</feature>
<gene>
    <name evidence="4" type="ORF">H4W34_007239</name>
</gene>
<proteinExistence type="predicted"/>
<feature type="compositionally biased region" description="Pro residues" evidence="1">
    <location>
        <begin position="390"/>
        <end position="408"/>
    </location>
</feature>
<feature type="domain" description="GTPase-associated protein 1 middle" evidence="3">
    <location>
        <begin position="160"/>
        <end position="245"/>
    </location>
</feature>
<dbReference type="Pfam" id="PF20014">
    <property type="entry name" value="GAP1-M"/>
    <property type="match status" value="1"/>
</dbReference>
<evidence type="ECO:0000259" key="3">
    <source>
        <dbReference type="Pfam" id="PF20014"/>
    </source>
</evidence>
<evidence type="ECO:0008006" key="6">
    <source>
        <dbReference type="Google" id="ProtNLM"/>
    </source>
</evidence>
<feature type="region of interest" description="Disordered" evidence="1">
    <location>
        <begin position="383"/>
        <end position="427"/>
    </location>
</feature>
<dbReference type="Pfam" id="PF20013">
    <property type="entry name" value="GAP1-N2"/>
    <property type="match status" value="1"/>
</dbReference>
<evidence type="ECO:0000256" key="1">
    <source>
        <dbReference type="SAM" id="MobiDB-lite"/>
    </source>
</evidence>
<name>A0ABR9K4B0_9ACTN</name>
<organism evidence="4 5">
    <name type="scientific">Actinomadura algeriensis</name>
    <dbReference type="NCBI Taxonomy" id="1679523"/>
    <lineage>
        <taxon>Bacteria</taxon>
        <taxon>Bacillati</taxon>
        <taxon>Actinomycetota</taxon>
        <taxon>Actinomycetes</taxon>
        <taxon>Streptosporangiales</taxon>
        <taxon>Thermomonosporaceae</taxon>
        <taxon>Actinomadura</taxon>
    </lineage>
</organism>
<dbReference type="InterPro" id="IPR045401">
    <property type="entry name" value="GAP1-M"/>
</dbReference>